<name>A0ACC4CLD3_POPAL</name>
<proteinExistence type="predicted"/>
<accession>A0ACC4CLD3</accession>
<dbReference type="EMBL" id="RCHU02000003">
    <property type="protein sequence ID" value="KAL3598365.1"/>
    <property type="molecule type" value="Genomic_DNA"/>
</dbReference>
<evidence type="ECO:0000313" key="2">
    <source>
        <dbReference type="Proteomes" id="UP000309997"/>
    </source>
</evidence>
<keyword evidence="2" id="KW-1185">Reference proteome</keyword>
<comment type="caution">
    <text evidence="1">The sequence shown here is derived from an EMBL/GenBank/DDBJ whole genome shotgun (WGS) entry which is preliminary data.</text>
</comment>
<organism evidence="1 2">
    <name type="scientific">Populus alba</name>
    <name type="common">White poplar</name>
    <dbReference type="NCBI Taxonomy" id="43335"/>
    <lineage>
        <taxon>Eukaryota</taxon>
        <taxon>Viridiplantae</taxon>
        <taxon>Streptophyta</taxon>
        <taxon>Embryophyta</taxon>
        <taxon>Tracheophyta</taxon>
        <taxon>Spermatophyta</taxon>
        <taxon>Magnoliopsida</taxon>
        <taxon>eudicotyledons</taxon>
        <taxon>Gunneridae</taxon>
        <taxon>Pentapetalae</taxon>
        <taxon>rosids</taxon>
        <taxon>fabids</taxon>
        <taxon>Malpighiales</taxon>
        <taxon>Salicaceae</taxon>
        <taxon>Saliceae</taxon>
        <taxon>Populus</taxon>
    </lineage>
</organism>
<reference evidence="1 2" key="1">
    <citation type="journal article" date="2024" name="Plant Biotechnol. J.">
        <title>Genome and CRISPR/Cas9 system of a widespread forest tree (Populus alba) in the world.</title>
        <authorList>
            <person name="Liu Y.J."/>
            <person name="Jiang P.F."/>
            <person name="Han X.M."/>
            <person name="Li X.Y."/>
            <person name="Wang H.M."/>
            <person name="Wang Y.J."/>
            <person name="Wang X.X."/>
            <person name="Zeng Q.Y."/>
        </authorList>
    </citation>
    <scope>NUCLEOTIDE SEQUENCE [LARGE SCALE GENOMIC DNA]</scope>
    <source>
        <strain evidence="2">cv. PAL-ZL1</strain>
    </source>
</reference>
<gene>
    <name evidence="1" type="ORF">D5086_006283</name>
</gene>
<evidence type="ECO:0000313" key="1">
    <source>
        <dbReference type="EMBL" id="KAL3598365.1"/>
    </source>
</evidence>
<protein>
    <submittedName>
        <fullName evidence="1">Uncharacterized protein</fullName>
    </submittedName>
</protein>
<sequence length="301" mass="35301">MYSLREREQRRIVDQRCEILSHGLGVLEREVDKCRRLFYDLEASWEKEVQRQKDERRRRVAVVIIQKYVCKWLVRRAYLKLSVTTSIQCCWRKVLAIRGFRRLKQEATEVTINAIQDSRANLLEEGGNDTVQPRDTTQVRSIGVRILFLQGCGSWFWEFSSSTRIFNELQYNLLVWQGFINVSESFSSKDFLFILATQGKKGWWFPLCRTHIRPISAFRDQISILIPNTKRNHANDPLEVPIGPIIRARAKKLKEALNELVQNLWSKMDLEGLRTFKEHEGQPLIHLVQVQEEPNSCGTRG</sequence>
<dbReference type="Proteomes" id="UP000309997">
    <property type="component" value="Unassembled WGS sequence"/>
</dbReference>